<dbReference type="OrthoDB" id="7066656at2"/>
<organism evidence="1 2">
    <name type="scientific">Marinibacterium profundimaris</name>
    <dbReference type="NCBI Taxonomy" id="1679460"/>
    <lineage>
        <taxon>Bacteria</taxon>
        <taxon>Pseudomonadati</taxon>
        <taxon>Pseudomonadota</taxon>
        <taxon>Alphaproteobacteria</taxon>
        <taxon>Rhodobacterales</taxon>
        <taxon>Paracoccaceae</taxon>
        <taxon>Marinibacterium</taxon>
    </lineage>
</organism>
<dbReference type="AlphaFoldDB" id="A0A225ND59"/>
<sequence length="188" mass="21716">MSRKEARIARKIQKQLKDSEKKARLVEAVTVDHEPRVLIEPDETKSVRAGASPESIMQMSMAYKLFDYADRDGAWTWGQARNWCSPDARAGAGCAVRAAMDAMSSLTWSEILSQTTGGKERHRKHHSQSWDSLCDEAQDRWIEIERTEEELFRFRVGGKERIWGVRQGATFFVVWWDAEHQIYPTEKN</sequence>
<evidence type="ECO:0000313" key="1">
    <source>
        <dbReference type="EMBL" id="OWU69540.1"/>
    </source>
</evidence>
<comment type="caution">
    <text evidence="1">The sequence shown here is derived from an EMBL/GenBank/DDBJ whole genome shotgun (WGS) entry which is preliminary data.</text>
</comment>
<dbReference type="EMBL" id="AQQR01000015">
    <property type="protein sequence ID" value="OWU69540.1"/>
    <property type="molecule type" value="Genomic_DNA"/>
</dbReference>
<keyword evidence="2" id="KW-1185">Reference proteome</keyword>
<dbReference type="Proteomes" id="UP000215377">
    <property type="component" value="Unassembled WGS sequence"/>
</dbReference>
<evidence type="ECO:0000313" key="2">
    <source>
        <dbReference type="Proteomes" id="UP000215377"/>
    </source>
</evidence>
<proteinExistence type="predicted"/>
<name>A0A225ND59_9RHOB</name>
<accession>A0A225ND59</accession>
<gene>
    <name evidence="1" type="ORF">ATO3_22205</name>
</gene>
<reference evidence="1 2" key="1">
    <citation type="submission" date="2013-04" db="EMBL/GenBank/DDBJ databases">
        <title>Oceanicola sp. 22II1-22F33 Genome Sequencing.</title>
        <authorList>
            <person name="Lai Q."/>
            <person name="Li G."/>
            <person name="Shao Z."/>
        </authorList>
    </citation>
    <scope>NUCLEOTIDE SEQUENCE [LARGE SCALE GENOMIC DNA]</scope>
    <source>
        <strain evidence="1 2">22II1-22F33</strain>
    </source>
</reference>
<dbReference type="RefSeq" id="WP_088652111.1">
    <property type="nucleotide sequence ID" value="NZ_AQQR01000015.1"/>
</dbReference>
<protein>
    <submittedName>
        <fullName evidence="1">Uncharacterized protein</fullName>
    </submittedName>
</protein>